<dbReference type="SMART" id="SM00849">
    <property type="entry name" value="Lactamase_B"/>
    <property type="match status" value="1"/>
</dbReference>
<dbReference type="OrthoDB" id="10249535at2759"/>
<comment type="similarity">
    <text evidence="2">Belongs to the metallo-beta-lactamase superfamily. RNA-metabolizing metallo-beta-lactamase-like family. INTS11 subfamily.</text>
</comment>
<keyword evidence="3" id="KW-0378">Hydrolase</keyword>
<dbReference type="InterPro" id="IPR001279">
    <property type="entry name" value="Metallo-B-lactamas"/>
</dbReference>
<name>A0A9P1IBQ8_9PELO</name>
<dbReference type="InterPro" id="IPR041897">
    <property type="entry name" value="INTS11-like_MBL-fold"/>
</dbReference>
<comment type="caution">
    <text evidence="6">The sequence shown here is derived from an EMBL/GenBank/DDBJ whole genome shotgun (WGS) entry which is preliminary data.</text>
</comment>
<dbReference type="GO" id="GO:0004521">
    <property type="term" value="F:RNA endonuclease activity"/>
    <property type="evidence" value="ECO:0007669"/>
    <property type="project" value="TreeGrafter"/>
</dbReference>
<dbReference type="InterPro" id="IPR036866">
    <property type="entry name" value="RibonucZ/Hydroxyglut_hydro"/>
</dbReference>
<evidence type="ECO:0000313" key="7">
    <source>
        <dbReference type="Proteomes" id="UP001152747"/>
    </source>
</evidence>
<evidence type="ECO:0000256" key="1">
    <source>
        <dbReference type="ARBA" id="ARBA00004123"/>
    </source>
</evidence>
<dbReference type="SUPFAM" id="SSF56281">
    <property type="entry name" value="Metallo-hydrolase/oxidoreductase"/>
    <property type="match status" value="1"/>
</dbReference>
<dbReference type="FunFam" id="3.60.15.10:FF:000028">
    <property type="entry name" value="Integrator complex subunit 11 isoform X3"/>
    <property type="match status" value="1"/>
</dbReference>
<dbReference type="PANTHER" id="PTHR11203:SF37">
    <property type="entry name" value="INTEGRATOR COMPLEX SUBUNIT 11"/>
    <property type="match status" value="1"/>
</dbReference>
<comment type="subcellular location">
    <subcellularLocation>
        <location evidence="1">Nucleus</location>
    </subcellularLocation>
</comment>
<reference evidence="6" key="1">
    <citation type="submission" date="2022-11" db="EMBL/GenBank/DDBJ databases">
        <authorList>
            <person name="Kikuchi T."/>
        </authorList>
    </citation>
    <scope>NUCLEOTIDE SEQUENCE</scope>
    <source>
        <strain evidence="6">PS1010</strain>
    </source>
</reference>
<keyword evidence="4" id="KW-0539">Nucleus</keyword>
<evidence type="ECO:0000256" key="4">
    <source>
        <dbReference type="ARBA" id="ARBA00023242"/>
    </source>
</evidence>
<feature type="domain" description="Metallo-beta-lactamase" evidence="5">
    <location>
        <begin position="18"/>
        <end position="228"/>
    </location>
</feature>
<sequence length="242" mass="26906">MKAPEIKIVPLGAGQDVGRSCILVTIGSKNIMLDCGMHMGYQDDRRFPDFSYIGGGGRLTDYLDCVIISHFHLDHCGSLPHMSEIVGFDGPIYMTYPTKAIAPVLLEDYRKVQCDIKGESNFFTSDNIKNCMKKVIGVALHEVIKVDEELSIRAFYAGHVLGAAMFEIRVNNQSVLYTGDYNMTPDRHLGAARVLPGVRPTVLISESTYATTIRDSKRARERDFLRKVHECVMKGGKASNLT</sequence>
<dbReference type="InterPro" id="IPR050698">
    <property type="entry name" value="MBL"/>
</dbReference>
<proteinExistence type="inferred from homology"/>
<dbReference type="CDD" id="cd16291">
    <property type="entry name" value="INTS11-like_MBL-fold"/>
    <property type="match status" value="1"/>
</dbReference>
<dbReference type="GO" id="GO:0016180">
    <property type="term" value="P:snRNA processing"/>
    <property type="evidence" value="ECO:0007669"/>
    <property type="project" value="TreeGrafter"/>
</dbReference>
<dbReference type="Gene3D" id="3.60.15.10">
    <property type="entry name" value="Ribonuclease Z/Hydroxyacylglutathione hydrolase-like"/>
    <property type="match status" value="1"/>
</dbReference>
<dbReference type="Pfam" id="PF16661">
    <property type="entry name" value="Lactamase_B_6"/>
    <property type="match status" value="1"/>
</dbReference>
<dbReference type="AlphaFoldDB" id="A0A9P1IBQ8"/>
<gene>
    <name evidence="6" type="ORF">CAMP_LOCUS3868</name>
</gene>
<evidence type="ECO:0000313" key="6">
    <source>
        <dbReference type="EMBL" id="CAI5441231.1"/>
    </source>
</evidence>
<dbReference type="EMBL" id="CANHGI010000002">
    <property type="protein sequence ID" value="CAI5441231.1"/>
    <property type="molecule type" value="Genomic_DNA"/>
</dbReference>
<evidence type="ECO:0000256" key="3">
    <source>
        <dbReference type="ARBA" id="ARBA00022801"/>
    </source>
</evidence>
<dbReference type="PANTHER" id="PTHR11203">
    <property type="entry name" value="CLEAVAGE AND POLYADENYLATION SPECIFICITY FACTOR FAMILY MEMBER"/>
    <property type="match status" value="1"/>
</dbReference>
<dbReference type="Proteomes" id="UP001152747">
    <property type="component" value="Unassembled WGS sequence"/>
</dbReference>
<evidence type="ECO:0000259" key="5">
    <source>
        <dbReference type="SMART" id="SM00849"/>
    </source>
</evidence>
<organism evidence="6 7">
    <name type="scientific">Caenorhabditis angaria</name>
    <dbReference type="NCBI Taxonomy" id="860376"/>
    <lineage>
        <taxon>Eukaryota</taxon>
        <taxon>Metazoa</taxon>
        <taxon>Ecdysozoa</taxon>
        <taxon>Nematoda</taxon>
        <taxon>Chromadorea</taxon>
        <taxon>Rhabditida</taxon>
        <taxon>Rhabditina</taxon>
        <taxon>Rhabditomorpha</taxon>
        <taxon>Rhabditoidea</taxon>
        <taxon>Rhabditidae</taxon>
        <taxon>Peloderinae</taxon>
        <taxon>Caenorhabditis</taxon>
    </lineage>
</organism>
<accession>A0A9P1IBQ8</accession>
<protein>
    <recommendedName>
        <fullName evidence="5">Metallo-beta-lactamase domain-containing protein</fullName>
    </recommendedName>
</protein>
<dbReference type="GO" id="GO:0016787">
    <property type="term" value="F:hydrolase activity"/>
    <property type="evidence" value="ECO:0007669"/>
    <property type="project" value="UniProtKB-KW"/>
</dbReference>
<keyword evidence="7" id="KW-1185">Reference proteome</keyword>
<dbReference type="GO" id="GO:0005634">
    <property type="term" value="C:nucleus"/>
    <property type="evidence" value="ECO:0007669"/>
    <property type="project" value="UniProtKB-SubCell"/>
</dbReference>
<evidence type="ECO:0000256" key="2">
    <source>
        <dbReference type="ARBA" id="ARBA00007093"/>
    </source>
</evidence>